<evidence type="ECO:0000256" key="1">
    <source>
        <dbReference type="SAM" id="MobiDB-lite"/>
    </source>
</evidence>
<feature type="region of interest" description="Disordered" evidence="1">
    <location>
        <begin position="415"/>
        <end position="452"/>
    </location>
</feature>
<feature type="region of interest" description="Disordered" evidence="1">
    <location>
        <begin position="328"/>
        <end position="356"/>
    </location>
</feature>
<dbReference type="RefSeq" id="WP_107019118.1">
    <property type="nucleotide sequence ID" value="NZ_KZ679047.1"/>
</dbReference>
<feature type="region of interest" description="Disordered" evidence="1">
    <location>
        <begin position="84"/>
        <end position="107"/>
    </location>
</feature>
<feature type="compositionally biased region" description="Polar residues" evidence="1">
    <location>
        <begin position="434"/>
        <end position="452"/>
    </location>
</feature>
<organism evidence="2 3">
    <name type="scientific">Streptomyces dioscori</name>
    <dbReference type="NCBI Taxonomy" id="2109333"/>
    <lineage>
        <taxon>Bacteria</taxon>
        <taxon>Bacillati</taxon>
        <taxon>Actinomycetota</taxon>
        <taxon>Actinomycetes</taxon>
        <taxon>Kitasatosporales</taxon>
        <taxon>Streptomycetaceae</taxon>
        <taxon>Streptomyces</taxon>
        <taxon>Streptomyces aurantiacus group</taxon>
    </lineage>
</organism>
<sequence>MAGRIRQIFATSSKSDKAKKILDQPDTVANRFNAPTEGGVRTQAQSTGDTGQVQATAIVTQVDTAINAVTDVLGVVNDARALHTARKGRKGVGPESHKPRKDMRGKPLGLAQNVGMVGGDATGMANAAVRNAGQLGGVAALGEATGAFSMFYSTVIAARDSTVIWKTYNKNRALKGLAEGPSGETSGNEGRLQDVRDRLGEVQQQTARAGAAREQGDDQSDVVAAEVSTAAAELGEGVLDLNQQLHAELAQIIQYARHKQHTKMGKRIASLGGNTVRTAGGGLAIAAAAGAIAGPAAPAVAGTAAALLVSGALYKGARAGSNRYVAARHPDRWARPTPAQAEAGTDGPEAAAPEPAARRDALKEFFKVTKSVQQGERHFMAQKLYALAAGPDVPASRNAPDGVRDSARALLEVLKAGPTQHKQSPEEWAASLNDPAQQSAWEKEITNQLSSA</sequence>
<proteinExistence type="predicted"/>
<protein>
    <submittedName>
        <fullName evidence="2">Uncharacterized protein</fullName>
    </submittedName>
</protein>
<gene>
    <name evidence="2" type="ORF">C6Y14_25310</name>
</gene>
<evidence type="ECO:0000313" key="3">
    <source>
        <dbReference type="Proteomes" id="UP000240429"/>
    </source>
</evidence>
<dbReference type="Proteomes" id="UP000240429">
    <property type="component" value="Unassembled WGS sequence"/>
</dbReference>
<dbReference type="EMBL" id="PYBJ01000017">
    <property type="protein sequence ID" value="PSM40797.1"/>
    <property type="molecule type" value="Genomic_DNA"/>
</dbReference>
<evidence type="ECO:0000313" key="2">
    <source>
        <dbReference type="EMBL" id="PSM40797.1"/>
    </source>
</evidence>
<accession>A0A2P8Q3G4</accession>
<dbReference type="AlphaFoldDB" id="A0A2P8Q3G4"/>
<dbReference type="OrthoDB" id="4338720at2"/>
<feature type="compositionally biased region" description="Low complexity" evidence="1">
    <location>
        <begin position="341"/>
        <end position="355"/>
    </location>
</feature>
<keyword evidence="3" id="KW-1185">Reference proteome</keyword>
<comment type="caution">
    <text evidence="2">The sequence shown here is derived from an EMBL/GenBank/DDBJ whole genome shotgun (WGS) entry which is preliminary data.</text>
</comment>
<reference evidence="2 3" key="1">
    <citation type="submission" date="2018-03" db="EMBL/GenBank/DDBJ databases">
        <title>Streptomyces dioscori sp. nov., a novel endophytic actinobacterium isolated from bulbil of Dioscorea bulbifera L.</title>
        <authorList>
            <person name="Zhikuan W."/>
        </authorList>
    </citation>
    <scope>NUCLEOTIDE SEQUENCE [LARGE SCALE GENOMIC DNA]</scope>
    <source>
        <strain evidence="2 3">A217</strain>
    </source>
</reference>
<name>A0A2P8Q3G4_9ACTN</name>